<evidence type="ECO:0000313" key="2">
    <source>
        <dbReference type="Proteomes" id="UP000299102"/>
    </source>
</evidence>
<reference evidence="1 2" key="1">
    <citation type="journal article" date="2019" name="Commun. Biol.">
        <title>The bagworm genome reveals a unique fibroin gene that provides high tensile strength.</title>
        <authorList>
            <person name="Kono N."/>
            <person name="Nakamura H."/>
            <person name="Ohtoshi R."/>
            <person name="Tomita M."/>
            <person name="Numata K."/>
            <person name="Arakawa K."/>
        </authorList>
    </citation>
    <scope>NUCLEOTIDE SEQUENCE [LARGE SCALE GENOMIC DNA]</scope>
</reference>
<keyword evidence="2" id="KW-1185">Reference proteome</keyword>
<proteinExistence type="predicted"/>
<gene>
    <name evidence="1" type="ORF">EVAR_99587_1</name>
</gene>
<accession>A0A4C1ZJL2</accession>
<protein>
    <submittedName>
        <fullName evidence="1">Uncharacterized protein</fullName>
    </submittedName>
</protein>
<evidence type="ECO:0000313" key="1">
    <source>
        <dbReference type="EMBL" id="GBP87612.1"/>
    </source>
</evidence>
<dbReference type="Proteomes" id="UP000299102">
    <property type="component" value="Unassembled WGS sequence"/>
</dbReference>
<comment type="caution">
    <text evidence="1">The sequence shown here is derived from an EMBL/GenBank/DDBJ whole genome shotgun (WGS) entry which is preliminary data.</text>
</comment>
<organism evidence="1 2">
    <name type="scientific">Eumeta variegata</name>
    <name type="common">Bagworm moth</name>
    <name type="synonym">Eumeta japonica</name>
    <dbReference type="NCBI Taxonomy" id="151549"/>
    <lineage>
        <taxon>Eukaryota</taxon>
        <taxon>Metazoa</taxon>
        <taxon>Ecdysozoa</taxon>
        <taxon>Arthropoda</taxon>
        <taxon>Hexapoda</taxon>
        <taxon>Insecta</taxon>
        <taxon>Pterygota</taxon>
        <taxon>Neoptera</taxon>
        <taxon>Endopterygota</taxon>
        <taxon>Lepidoptera</taxon>
        <taxon>Glossata</taxon>
        <taxon>Ditrysia</taxon>
        <taxon>Tineoidea</taxon>
        <taxon>Psychidae</taxon>
        <taxon>Oiketicinae</taxon>
        <taxon>Eumeta</taxon>
    </lineage>
</organism>
<sequence length="210" mass="23538">MDVAKLYESLVDYGTLKIAGTVSVAILIKDESTDGFRIQNQSNASLRASVNFKPPVADVATAPVTTVVTTLHPRGRGWRKVRALRLEIIFIGLIEDSMIIVTHGHPQPLRYVIDINVKLSGCNNYLLDSSFPRCLVLKANEGAFAFIATLRHQTSSPLRRPRRRPLKRYTQRDAYVFFFYAKQKPGYTNSFMPIDNTAGDALQRVGNAIR</sequence>
<name>A0A4C1ZJL2_EUMVA</name>
<dbReference type="EMBL" id="BGZK01001871">
    <property type="protein sequence ID" value="GBP87612.1"/>
    <property type="molecule type" value="Genomic_DNA"/>
</dbReference>
<dbReference type="AlphaFoldDB" id="A0A4C1ZJL2"/>